<organism evidence="2 3">
    <name type="scientific">Mycobacterium gordonae</name>
    <dbReference type="NCBI Taxonomy" id="1778"/>
    <lineage>
        <taxon>Bacteria</taxon>
        <taxon>Bacillati</taxon>
        <taxon>Actinomycetota</taxon>
        <taxon>Actinomycetes</taxon>
        <taxon>Mycobacteriales</taxon>
        <taxon>Mycobacteriaceae</taxon>
        <taxon>Mycobacterium</taxon>
    </lineage>
</organism>
<dbReference type="EMBL" id="MAEM01000243">
    <property type="protein sequence ID" value="OBS01890.1"/>
    <property type="molecule type" value="Genomic_DNA"/>
</dbReference>
<dbReference type="RefSeq" id="WP_065133899.1">
    <property type="nucleotide sequence ID" value="NZ_MAEM01000243.1"/>
</dbReference>
<dbReference type="AlphaFoldDB" id="A0A1A6BHT1"/>
<dbReference type="Proteomes" id="UP000093757">
    <property type="component" value="Unassembled WGS sequence"/>
</dbReference>
<gene>
    <name evidence="2" type="ORF">A9W98_18075</name>
</gene>
<proteinExistence type="predicted"/>
<dbReference type="Gene3D" id="3.40.50.300">
    <property type="entry name" value="P-loop containing nucleotide triphosphate hydrolases"/>
    <property type="match status" value="1"/>
</dbReference>
<evidence type="ECO:0000313" key="3">
    <source>
        <dbReference type="Proteomes" id="UP000093757"/>
    </source>
</evidence>
<dbReference type="InterPro" id="IPR027417">
    <property type="entry name" value="P-loop_NTPase"/>
</dbReference>
<evidence type="ECO:0000313" key="2">
    <source>
        <dbReference type="EMBL" id="OBS01890.1"/>
    </source>
</evidence>
<accession>A0A1A6BHT1</accession>
<comment type="caution">
    <text evidence="2">The sequence shown here is derived from an EMBL/GenBank/DDBJ whole genome shotgun (WGS) entry which is preliminary data.</text>
</comment>
<reference evidence="2 3" key="1">
    <citation type="submission" date="2016-06" db="EMBL/GenBank/DDBJ databases">
        <authorList>
            <person name="Kjaerup R.B."/>
            <person name="Dalgaard T.S."/>
            <person name="Juul-Madsen H.R."/>
        </authorList>
    </citation>
    <scope>NUCLEOTIDE SEQUENCE [LARGE SCALE GENOMIC DNA]</scope>
    <source>
        <strain evidence="2 3">1245752.6</strain>
    </source>
</reference>
<protein>
    <submittedName>
        <fullName evidence="2">Terminase</fullName>
    </submittedName>
</protein>
<sequence length="510" mass="55843">MPIASGSRANPAPLVDAARHCIIPGDIAFTRYHELIAPELPGMGVVLDRWQEDIWYVALGLRDDGSLVCDVMGVTLSIARQAGKTWGIMVGLIAICLARPGTLVIWSSHHDRTSSETLTKIAGIVEKPAIRPKMREQHPVVFTDDNRGVHFANGSRILFGARSAGFGRGFSEVDIQVYDECQNLKESALTDMLAAMNVSDIGLAFFMGTPPRPQEVALGVHDAFKRRRDRALDPKKRRPFKGVYVEFSPEMPDEVVADIDAPGFWDMLSQVNPSYGFRVGKSAIERLVENMSPEDVKREVFGIWDKTNETLAVVPREDWNRLAAELSSLPAVASFGINATRSGWFWITACWCEGESAHVEIALGTQSEVEAMQFLSRHATKRTPIKHDSTGAAKALGEKLKQLNFRASPYTQNEAGAGNVLWLSMAEQGRLSHDGHPDLELAVRGSRRQDRALGGWMLVPRSDSFDIGPAIAMSASVYAAMTTRRPPGNGNGRSAPRRHRHSAGSPAAVG</sequence>
<dbReference type="OrthoDB" id="3188010at2"/>
<name>A0A1A6BHT1_MYCGO</name>
<feature type="region of interest" description="Disordered" evidence="1">
    <location>
        <begin position="482"/>
        <end position="510"/>
    </location>
</feature>
<evidence type="ECO:0000256" key="1">
    <source>
        <dbReference type="SAM" id="MobiDB-lite"/>
    </source>
</evidence>